<dbReference type="Pfam" id="PF02891">
    <property type="entry name" value="zf-MIZ"/>
    <property type="match status" value="1"/>
</dbReference>
<dbReference type="GO" id="GO:0003712">
    <property type="term" value="F:transcription coregulator activity"/>
    <property type="evidence" value="ECO:0007669"/>
    <property type="project" value="TreeGrafter"/>
</dbReference>
<dbReference type="GO" id="GO:0061665">
    <property type="term" value="F:SUMO ligase activity"/>
    <property type="evidence" value="ECO:0007669"/>
    <property type="project" value="TreeGrafter"/>
</dbReference>
<feature type="compositionally biased region" description="Polar residues" evidence="11">
    <location>
        <begin position="544"/>
        <end position="559"/>
    </location>
</feature>
<dbReference type="Proteomes" id="UP000478052">
    <property type="component" value="Unassembled WGS sequence"/>
</dbReference>
<dbReference type="GO" id="GO:0000785">
    <property type="term" value="C:chromatin"/>
    <property type="evidence" value="ECO:0007669"/>
    <property type="project" value="TreeGrafter"/>
</dbReference>
<comment type="subcellular location">
    <subcellularLocation>
        <location evidence="1">Nucleus</location>
    </subcellularLocation>
</comment>
<keyword evidence="9" id="KW-0539">Nucleus</keyword>
<evidence type="ECO:0000259" key="13">
    <source>
        <dbReference type="PROSITE" id="PS51044"/>
    </source>
</evidence>
<dbReference type="InterPro" id="IPR038654">
    <property type="entry name" value="PINIT_sf"/>
</dbReference>
<comment type="pathway">
    <text evidence="2">Protein modification; protein sumoylation.</text>
</comment>
<accession>A0A6G0YE60</accession>
<comment type="similarity">
    <text evidence="3">Belongs to the PIAS family.</text>
</comment>
<dbReference type="FunFam" id="2.60.120.780:FF:000001">
    <property type="entry name" value="E3 SUMO-protein ligase PIAS2 isoform X1"/>
    <property type="match status" value="1"/>
</dbReference>
<keyword evidence="5" id="KW-0479">Metal-binding</keyword>
<evidence type="ECO:0000256" key="3">
    <source>
        <dbReference type="ARBA" id="ARBA00005383"/>
    </source>
</evidence>
<feature type="compositionally biased region" description="Polar residues" evidence="11">
    <location>
        <begin position="79"/>
        <end position="100"/>
    </location>
</feature>
<dbReference type="PANTHER" id="PTHR10782">
    <property type="entry name" value="ZINC FINGER MIZ DOMAIN-CONTAINING PROTEIN"/>
    <property type="match status" value="1"/>
</dbReference>
<dbReference type="PROSITE" id="PS51044">
    <property type="entry name" value="ZF_SP_RING"/>
    <property type="match status" value="1"/>
</dbReference>
<dbReference type="Gene3D" id="3.30.40.10">
    <property type="entry name" value="Zinc/RING finger domain, C3HC4 (zinc finger)"/>
    <property type="match status" value="1"/>
</dbReference>
<dbReference type="SUPFAM" id="SSF68906">
    <property type="entry name" value="SAP domain"/>
    <property type="match status" value="1"/>
</dbReference>
<feature type="region of interest" description="Disordered" evidence="11">
    <location>
        <begin position="79"/>
        <end position="106"/>
    </location>
</feature>
<feature type="compositionally biased region" description="Pro residues" evidence="11">
    <location>
        <begin position="617"/>
        <end position="626"/>
    </location>
</feature>
<evidence type="ECO:0000256" key="5">
    <source>
        <dbReference type="ARBA" id="ARBA00022723"/>
    </source>
</evidence>
<dbReference type="InterPro" id="IPR003034">
    <property type="entry name" value="SAP_dom"/>
</dbReference>
<feature type="domain" description="SP-RING-type" evidence="13">
    <location>
        <begin position="405"/>
        <end position="491"/>
    </location>
</feature>
<evidence type="ECO:0000256" key="7">
    <source>
        <dbReference type="ARBA" id="ARBA00022786"/>
    </source>
</evidence>
<dbReference type="InterPro" id="IPR004181">
    <property type="entry name" value="Znf_MIZ"/>
</dbReference>
<evidence type="ECO:0000259" key="12">
    <source>
        <dbReference type="PROSITE" id="PS50800"/>
    </source>
</evidence>
<feature type="compositionally biased region" description="Basic and acidic residues" evidence="11">
    <location>
        <begin position="569"/>
        <end position="578"/>
    </location>
</feature>
<dbReference type="GO" id="GO:0006357">
    <property type="term" value="P:regulation of transcription by RNA polymerase II"/>
    <property type="evidence" value="ECO:0007669"/>
    <property type="project" value="TreeGrafter"/>
</dbReference>
<evidence type="ECO:0000256" key="1">
    <source>
        <dbReference type="ARBA" id="ARBA00004123"/>
    </source>
</evidence>
<dbReference type="GO" id="GO:0005634">
    <property type="term" value="C:nucleus"/>
    <property type="evidence" value="ECO:0007669"/>
    <property type="project" value="UniProtKB-SubCell"/>
</dbReference>
<dbReference type="OrthoDB" id="10263264at2759"/>
<evidence type="ECO:0000256" key="2">
    <source>
        <dbReference type="ARBA" id="ARBA00004718"/>
    </source>
</evidence>
<keyword evidence="8" id="KW-0862">Zinc</keyword>
<dbReference type="EMBL" id="VUJU01004464">
    <property type="protein sequence ID" value="KAF0754264.1"/>
    <property type="molecule type" value="Genomic_DNA"/>
</dbReference>
<evidence type="ECO:0000256" key="10">
    <source>
        <dbReference type="PROSITE-ProRule" id="PRU00452"/>
    </source>
</evidence>
<dbReference type="InterPro" id="IPR036361">
    <property type="entry name" value="SAP_dom_sf"/>
</dbReference>
<dbReference type="PROSITE" id="PS50800">
    <property type="entry name" value="SAP"/>
    <property type="match status" value="1"/>
</dbReference>
<name>A0A6G0YE60_APHCR</name>
<dbReference type="GO" id="GO:0016925">
    <property type="term" value="P:protein sumoylation"/>
    <property type="evidence" value="ECO:0007669"/>
    <property type="project" value="UniProtKB-UniPathway"/>
</dbReference>
<feature type="domain" description="SAP" evidence="12">
    <location>
        <begin position="12"/>
        <end position="46"/>
    </location>
</feature>
<protein>
    <submittedName>
        <fullName evidence="15">E3 SUMO-protein ligase PIAS2-like</fullName>
    </submittedName>
</protein>
<keyword evidence="15" id="KW-0436">Ligase</keyword>
<dbReference type="InterPro" id="IPR013083">
    <property type="entry name" value="Znf_RING/FYVE/PHD"/>
</dbReference>
<dbReference type="Gene3D" id="2.60.120.780">
    <property type="entry name" value="PINIT domain"/>
    <property type="match status" value="1"/>
</dbReference>
<evidence type="ECO:0000259" key="14">
    <source>
        <dbReference type="PROSITE" id="PS51466"/>
    </source>
</evidence>
<dbReference type="SMART" id="SM00513">
    <property type="entry name" value="SAP"/>
    <property type="match status" value="1"/>
</dbReference>
<evidence type="ECO:0000256" key="9">
    <source>
        <dbReference type="ARBA" id="ARBA00023242"/>
    </source>
</evidence>
<dbReference type="PANTHER" id="PTHR10782:SF94">
    <property type="entry name" value="SUPPRESSOR OF VARIEGATION 2-10, ISOFORM I"/>
    <property type="match status" value="1"/>
</dbReference>
<feature type="region of interest" description="Disordered" evidence="11">
    <location>
        <begin position="598"/>
        <end position="626"/>
    </location>
</feature>
<keyword evidence="4" id="KW-0808">Transferase</keyword>
<feature type="non-terminal residue" evidence="15">
    <location>
        <position position="626"/>
    </location>
</feature>
<evidence type="ECO:0000256" key="4">
    <source>
        <dbReference type="ARBA" id="ARBA00022679"/>
    </source>
</evidence>
<dbReference type="GO" id="GO:0016874">
    <property type="term" value="F:ligase activity"/>
    <property type="evidence" value="ECO:0007669"/>
    <property type="project" value="UniProtKB-KW"/>
</dbReference>
<evidence type="ECO:0000313" key="15">
    <source>
        <dbReference type="EMBL" id="KAF0754264.1"/>
    </source>
</evidence>
<dbReference type="GO" id="GO:0008270">
    <property type="term" value="F:zinc ion binding"/>
    <property type="evidence" value="ECO:0007669"/>
    <property type="project" value="UniProtKB-KW"/>
</dbReference>
<evidence type="ECO:0000313" key="16">
    <source>
        <dbReference type="Proteomes" id="UP000478052"/>
    </source>
</evidence>
<dbReference type="Gene3D" id="1.10.720.30">
    <property type="entry name" value="SAP domain"/>
    <property type="match status" value="1"/>
</dbReference>
<dbReference type="InterPro" id="IPR023321">
    <property type="entry name" value="PINIT"/>
</dbReference>
<gene>
    <name evidence="15" type="ORF">FWK35_00026772</name>
</gene>
<dbReference type="CDD" id="cd16650">
    <property type="entry name" value="SP-RING_PIAS-like"/>
    <property type="match status" value="1"/>
</dbReference>
<evidence type="ECO:0000256" key="8">
    <source>
        <dbReference type="ARBA" id="ARBA00022833"/>
    </source>
</evidence>
<sequence>MNMDDDSYENMLNIFRYKDLKALLGAFGQSRAGRKSELLDRAIELFKTQSTKIHSSAFREKILEIYNSLLSELQNNNDSMKRSISQNQQRQKQMLSSAGQIQIGPPQRMNQPVQLQQYPQQPMHMAGLPHVMIKMQGGMYDNHNISNSIPDNKMFNHNIQYIAAGNYKPSGTSTIVSHQLPTNQKMNIVSQDALRLGTTASGNTSYIPSIETVAQIKFKKLPFYEVIDEVIKPTLLTGTLLNDPRDTKEATFNHTLSLEQANYVSMNRDFSRGKKEYRNQFQIRICQLTEPVPDESPDYMPLGIEIRVNMKTCPLPPMPPNTRPNQMNETRRTSRPINCTAHVKLSPIVGNNITINWTPDEKHYVFAMYVVKKLSVKTLIKQIQNKGGRNSEHTRNYIIQKLADVDPDLATTSYRVPLICPLSKIRMKIPAKSIHCDHLQCFDAGTFILMNEKKPSWTCPICNKPCLYEDILIENYFLEVVWSPTLKECNKEIEVLADGSWRIYEETIETRNTNSGEVMPIESVDLDSDDEKCVDPKTELSLEISRTQEPKNNQKSSVVDLTLSGDEEPPTKKDKQENEAQAADAIYEVNLIPQAQVQPQQAVTSSEQELVIEIDSPSPPSSPTLI</sequence>
<keyword evidence="6 10" id="KW-0863">Zinc-finger</keyword>
<reference evidence="15 16" key="1">
    <citation type="submission" date="2019-08" db="EMBL/GenBank/DDBJ databases">
        <title>Whole genome of Aphis craccivora.</title>
        <authorList>
            <person name="Voronova N.V."/>
            <person name="Shulinski R.S."/>
            <person name="Bandarenka Y.V."/>
            <person name="Zhorov D.G."/>
            <person name="Warner D."/>
        </authorList>
    </citation>
    <scope>NUCLEOTIDE SEQUENCE [LARGE SCALE GENOMIC DNA]</scope>
    <source>
        <strain evidence="15">180601</strain>
        <tissue evidence="15">Whole Body</tissue>
    </source>
</reference>
<organism evidence="15 16">
    <name type="scientific">Aphis craccivora</name>
    <name type="common">Cowpea aphid</name>
    <dbReference type="NCBI Taxonomy" id="307492"/>
    <lineage>
        <taxon>Eukaryota</taxon>
        <taxon>Metazoa</taxon>
        <taxon>Ecdysozoa</taxon>
        <taxon>Arthropoda</taxon>
        <taxon>Hexapoda</taxon>
        <taxon>Insecta</taxon>
        <taxon>Pterygota</taxon>
        <taxon>Neoptera</taxon>
        <taxon>Paraneoptera</taxon>
        <taxon>Hemiptera</taxon>
        <taxon>Sternorrhyncha</taxon>
        <taxon>Aphidomorpha</taxon>
        <taxon>Aphidoidea</taxon>
        <taxon>Aphididae</taxon>
        <taxon>Aphidini</taxon>
        <taxon>Aphis</taxon>
        <taxon>Aphis</taxon>
    </lineage>
</organism>
<keyword evidence="16" id="KW-1185">Reference proteome</keyword>
<dbReference type="UniPathway" id="UPA00886"/>
<dbReference type="Pfam" id="PF14324">
    <property type="entry name" value="PINIT"/>
    <property type="match status" value="1"/>
</dbReference>
<comment type="caution">
    <text evidence="15">The sequence shown here is derived from an EMBL/GenBank/DDBJ whole genome shotgun (WGS) entry which is preliminary data.</text>
</comment>
<evidence type="ECO:0000256" key="11">
    <source>
        <dbReference type="SAM" id="MobiDB-lite"/>
    </source>
</evidence>
<keyword evidence="7" id="KW-0833">Ubl conjugation pathway</keyword>
<feature type="domain" description="PINIT" evidence="14">
    <location>
        <begin position="204"/>
        <end position="374"/>
    </location>
</feature>
<dbReference type="AlphaFoldDB" id="A0A6G0YE60"/>
<proteinExistence type="inferred from homology"/>
<evidence type="ECO:0000256" key="6">
    <source>
        <dbReference type="ARBA" id="ARBA00022771"/>
    </source>
</evidence>
<dbReference type="PROSITE" id="PS51466">
    <property type="entry name" value="PINIT"/>
    <property type="match status" value="1"/>
</dbReference>
<feature type="region of interest" description="Disordered" evidence="11">
    <location>
        <begin position="544"/>
        <end position="584"/>
    </location>
</feature>